<accession>A0A0C2WMU0</accession>
<protein>
    <submittedName>
        <fullName evidence="1">Uncharacterized protein</fullName>
    </submittedName>
</protein>
<dbReference type="EMBL" id="KN818366">
    <property type="protein sequence ID" value="KIL57528.1"/>
    <property type="molecule type" value="Genomic_DNA"/>
</dbReference>
<evidence type="ECO:0000313" key="1">
    <source>
        <dbReference type="EMBL" id="KIL57528.1"/>
    </source>
</evidence>
<reference evidence="1 2" key="1">
    <citation type="submission" date="2014-04" db="EMBL/GenBank/DDBJ databases">
        <title>Evolutionary Origins and Diversification of the Mycorrhizal Mutualists.</title>
        <authorList>
            <consortium name="DOE Joint Genome Institute"/>
            <consortium name="Mycorrhizal Genomics Consortium"/>
            <person name="Kohler A."/>
            <person name="Kuo A."/>
            <person name="Nagy L.G."/>
            <person name="Floudas D."/>
            <person name="Copeland A."/>
            <person name="Barry K.W."/>
            <person name="Cichocki N."/>
            <person name="Veneault-Fourrey C."/>
            <person name="LaButti K."/>
            <person name="Lindquist E.A."/>
            <person name="Lipzen A."/>
            <person name="Lundell T."/>
            <person name="Morin E."/>
            <person name="Murat C."/>
            <person name="Riley R."/>
            <person name="Ohm R."/>
            <person name="Sun H."/>
            <person name="Tunlid A."/>
            <person name="Henrissat B."/>
            <person name="Grigoriev I.V."/>
            <person name="Hibbett D.S."/>
            <person name="Martin F."/>
        </authorList>
    </citation>
    <scope>NUCLEOTIDE SEQUENCE [LARGE SCALE GENOMIC DNA]</scope>
    <source>
        <strain evidence="1 2">Koide BX008</strain>
    </source>
</reference>
<gene>
    <name evidence="1" type="ORF">M378DRAFT_381418</name>
</gene>
<name>A0A0C2WMU0_AMAMK</name>
<keyword evidence="2" id="KW-1185">Reference proteome</keyword>
<dbReference type="InParanoid" id="A0A0C2WMU0"/>
<dbReference type="HOGENOM" id="CLU_2830664_0_0_1"/>
<organism evidence="1 2">
    <name type="scientific">Amanita muscaria (strain Koide BX008)</name>
    <dbReference type="NCBI Taxonomy" id="946122"/>
    <lineage>
        <taxon>Eukaryota</taxon>
        <taxon>Fungi</taxon>
        <taxon>Dikarya</taxon>
        <taxon>Basidiomycota</taxon>
        <taxon>Agaricomycotina</taxon>
        <taxon>Agaricomycetes</taxon>
        <taxon>Agaricomycetidae</taxon>
        <taxon>Agaricales</taxon>
        <taxon>Pluteineae</taxon>
        <taxon>Amanitaceae</taxon>
        <taxon>Amanita</taxon>
    </lineage>
</organism>
<dbReference type="Proteomes" id="UP000054549">
    <property type="component" value="Unassembled WGS sequence"/>
</dbReference>
<proteinExistence type="predicted"/>
<sequence>MYVGFSGRPCPSRMDHLRLPYPPSICATSLKPRITVKFQIGCRLIAGLMDHERMSQDEPPMNRGQG</sequence>
<dbReference type="AlphaFoldDB" id="A0A0C2WMU0"/>
<evidence type="ECO:0000313" key="2">
    <source>
        <dbReference type="Proteomes" id="UP000054549"/>
    </source>
</evidence>